<dbReference type="EMBL" id="JBHUEY010000006">
    <property type="protein sequence ID" value="MFD1785522.1"/>
    <property type="molecule type" value="Genomic_DNA"/>
</dbReference>
<proteinExistence type="predicted"/>
<evidence type="ECO:0000313" key="3">
    <source>
        <dbReference type="Proteomes" id="UP001597237"/>
    </source>
</evidence>
<protein>
    <recommendedName>
        <fullName evidence="4">DUF995 domain-containing protein</fullName>
    </recommendedName>
</protein>
<organism evidence="2 3">
    <name type="scientific">Phenylobacterium terrae</name>
    <dbReference type="NCBI Taxonomy" id="2665495"/>
    <lineage>
        <taxon>Bacteria</taxon>
        <taxon>Pseudomonadati</taxon>
        <taxon>Pseudomonadota</taxon>
        <taxon>Alphaproteobacteria</taxon>
        <taxon>Caulobacterales</taxon>
        <taxon>Caulobacteraceae</taxon>
        <taxon>Phenylobacterium</taxon>
    </lineage>
</organism>
<feature type="chain" id="PRO_5045576069" description="DUF995 domain-containing protein" evidence="1">
    <location>
        <begin position="22"/>
        <end position="123"/>
    </location>
</feature>
<evidence type="ECO:0000256" key="1">
    <source>
        <dbReference type="SAM" id="SignalP"/>
    </source>
</evidence>
<comment type="caution">
    <text evidence="2">The sequence shown here is derived from an EMBL/GenBank/DDBJ whole genome shotgun (WGS) entry which is preliminary data.</text>
</comment>
<dbReference type="RefSeq" id="WP_377281582.1">
    <property type="nucleotide sequence ID" value="NZ_JBHRSI010000004.1"/>
</dbReference>
<feature type="signal peptide" evidence="1">
    <location>
        <begin position="1"/>
        <end position="21"/>
    </location>
</feature>
<accession>A0ABW4N5W3</accession>
<name>A0ABW4N5W3_9CAUL</name>
<reference evidence="3" key="1">
    <citation type="journal article" date="2019" name="Int. J. Syst. Evol. Microbiol.">
        <title>The Global Catalogue of Microorganisms (GCM) 10K type strain sequencing project: providing services to taxonomists for standard genome sequencing and annotation.</title>
        <authorList>
            <consortium name="The Broad Institute Genomics Platform"/>
            <consortium name="The Broad Institute Genome Sequencing Center for Infectious Disease"/>
            <person name="Wu L."/>
            <person name="Ma J."/>
        </authorList>
    </citation>
    <scope>NUCLEOTIDE SEQUENCE [LARGE SCALE GENOMIC DNA]</scope>
    <source>
        <strain evidence="3">DFY28</strain>
    </source>
</reference>
<keyword evidence="3" id="KW-1185">Reference proteome</keyword>
<sequence>MTRTIAILLAACLAAPRAAEAAGPQSADVSAAFGNTLLTIDPDGRSRKIWLQPDGTWTGLSRRGLDLAGKWTVKGDKVCLTQSKPRLPGSMCERFPPQPGASLQTKAQGKTVQLKLVKGRVTD</sequence>
<evidence type="ECO:0008006" key="4">
    <source>
        <dbReference type="Google" id="ProtNLM"/>
    </source>
</evidence>
<keyword evidence="1" id="KW-0732">Signal</keyword>
<dbReference type="Proteomes" id="UP001597237">
    <property type="component" value="Unassembled WGS sequence"/>
</dbReference>
<gene>
    <name evidence="2" type="ORF">ACFSC0_19140</name>
</gene>
<evidence type="ECO:0000313" key="2">
    <source>
        <dbReference type="EMBL" id="MFD1785522.1"/>
    </source>
</evidence>